<dbReference type="PANTHER" id="PTHR35123:SF2">
    <property type="entry name" value="UBIQUITIN CARBOXYL-TERMINAL HYDROLASE-LIKE PROTEIN"/>
    <property type="match status" value="1"/>
</dbReference>
<keyword evidence="3" id="KW-1185">Reference proteome</keyword>
<dbReference type="OrthoDB" id="693585at2759"/>
<evidence type="ECO:0000313" key="2">
    <source>
        <dbReference type="EMBL" id="PIA65600.1"/>
    </source>
</evidence>
<feature type="region of interest" description="Disordered" evidence="1">
    <location>
        <begin position="1"/>
        <end position="24"/>
    </location>
</feature>
<accession>A0A2G5FCD7</accession>
<dbReference type="PANTHER" id="PTHR35123">
    <property type="entry name" value="OS07G0633900 PROTEIN-RELATED"/>
    <property type="match status" value="1"/>
</dbReference>
<proteinExistence type="predicted"/>
<name>A0A2G5FCD7_AQUCA</name>
<reference evidence="2 3" key="1">
    <citation type="submission" date="2017-09" db="EMBL/GenBank/DDBJ databases">
        <title>WGS assembly of Aquilegia coerulea Goldsmith.</title>
        <authorList>
            <person name="Hodges S."/>
            <person name="Kramer E."/>
            <person name="Nordborg M."/>
            <person name="Tomkins J."/>
            <person name="Borevitz J."/>
            <person name="Derieg N."/>
            <person name="Yan J."/>
            <person name="Mihaltcheva S."/>
            <person name="Hayes R.D."/>
            <person name="Rokhsar D."/>
        </authorList>
    </citation>
    <scope>NUCLEOTIDE SEQUENCE [LARGE SCALE GENOMIC DNA]</scope>
    <source>
        <strain evidence="3">cv. Goldsmith</strain>
    </source>
</reference>
<dbReference type="Proteomes" id="UP000230069">
    <property type="component" value="Unassembled WGS sequence"/>
</dbReference>
<dbReference type="InParanoid" id="A0A2G5FCD7"/>
<dbReference type="AlphaFoldDB" id="A0A2G5FCD7"/>
<gene>
    <name evidence="2" type="ORF">AQUCO_00100831v1</name>
</gene>
<dbReference type="EMBL" id="KZ305018">
    <property type="protein sequence ID" value="PIA65600.1"/>
    <property type="molecule type" value="Genomic_DNA"/>
</dbReference>
<sequence>MESSEGGINGVEDTSDPSRNRNKRWVFGRKLRKVKKVVVSPFRKIQKKNTFSSSSSSQPVVVGKNSCFLSYLCFKPSHTLDSTVSSPISDPNNPKFSSDLLRVMIESNDFYSKECNTHIDISDTE</sequence>
<protein>
    <submittedName>
        <fullName evidence="2">Uncharacterized protein</fullName>
    </submittedName>
</protein>
<evidence type="ECO:0000256" key="1">
    <source>
        <dbReference type="SAM" id="MobiDB-lite"/>
    </source>
</evidence>
<evidence type="ECO:0000313" key="3">
    <source>
        <dbReference type="Proteomes" id="UP000230069"/>
    </source>
</evidence>
<organism evidence="2 3">
    <name type="scientific">Aquilegia coerulea</name>
    <name type="common">Rocky mountain columbine</name>
    <dbReference type="NCBI Taxonomy" id="218851"/>
    <lineage>
        <taxon>Eukaryota</taxon>
        <taxon>Viridiplantae</taxon>
        <taxon>Streptophyta</taxon>
        <taxon>Embryophyta</taxon>
        <taxon>Tracheophyta</taxon>
        <taxon>Spermatophyta</taxon>
        <taxon>Magnoliopsida</taxon>
        <taxon>Ranunculales</taxon>
        <taxon>Ranunculaceae</taxon>
        <taxon>Thalictroideae</taxon>
        <taxon>Aquilegia</taxon>
    </lineage>
</organism>